<feature type="transmembrane region" description="Helical" evidence="6">
    <location>
        <begin position="51"/>
        <end position="69"/>
    </location>
</feature>
<comment type="subcellular location">
    <subcellularLocation>
        <location evidence="1">Cell membrane</location>
        <topology evidence="1">Multi-pass membrane protein</topology>
    </subcellularLocation>
</comment>
<keyword evidence="4 6" id="KW-1133">Transmembrane helix</keyword>
<sequence>MPTRGPFQRPRLWLAFANQHERTVMYALLVILIAQILGEFVARAVGLPLPGPVLGMIFVLGLLVAVPQLRETIRAVAQTLLSHLSLLFVPAGAGVVGHLATLGDSTLAILLAIVVSAVLAIAAGALTFAGVARLTGSSDD</sequence>
<feature type="transmembrane region" description="Helical" evidence="6">
    <location>
        <begin position="24"/>
        <end position="45"/>
    </location>
</feature>
<keyword evidence="2" id="KW-1003">Cell membrane</keyword>
<protein>
    <submittedName>
        <fullName evidence="7">CidA/LrgA family protein</fullName>
    </submittedName>
</protein>
<gene>
    <name evidence="7" type="ORF">GV832_20575</name>
</gene>
<evidence type="ECO:0000313" key="7">
    <source>
        <dbReference type="EMBL" id="NBZ89984.1"/>
    </source>
</evidence>
<keyword evidence="5 6" id="KW-0472">Membrane</keyword>
<reference evidence="7" key="1">
    <citation type="submission" date="2020-01" db="EMBL/GenBank/DDBJ databases">
        <authorList>
            <person name="Chen W.-M."/>
        </authorList>
    </citation>
    <scope>NUCLEOTIDE SEQUENCE</scope>
    <source>
        <strain evidence="7">CYK-10</strain>
    </source>
</reference>
<dbReference type="GO" id="GO:0005886">
    <property type="term" value="C:plasma membrane"/>
    <property type="evidence" value="ECO:0007669"/>
    <property type="project" value="UniProtKB-SubCell"/>
</dbReference>
<keyword evidence="3 6" id="KW-0812">Transmembrane</keyword>
<evidence type="ECO:0000256" key="4">
    <source>
        <dbReference type="ARBA" id="ARBA00022989"/>
    </source>
</evidence>
<dbReference type="EMBL" id="JAABNR010000043">
    <property type="protein sequence ID" value="NBZ89984.1"/>
    <property type="molecule type" value="Genomic_DNA"/>
</dbReference>
<comment type="caution">
    <text evidence="7">The sequence shown here is derived from an EMBL/GenBank/DDBJ whole genome shotgun (WGS) entry which is preliminary data.</text>
</comment>
<evidence type="ECO:0000256" key="1">
    <source>
        <dbReference type="ARBA" id="ARBA00004651"/>
    </source>
</evidence>
<name>A0AAE4YH05_9RHOB</name>
<dbReference type="Pfam" id="PF03788">
    <property type="entry name" value="LrgA"/>
    <property type="match status" value="1"/>
</dbReference>
<evidence type="ECO:0000256" key="3">
    <source>
        <dbReference type="ARBA" id="ARBA00022692"/>
    </source>
</evidence>
<evidence type="ECO:0000256" key="5">
    <source>
        <dbReference type="ARBA" id="ARBA00023136"/>
    </source>
</evidence>
<feature type="transmembrane region" description="Helical" evidence="6">
    <location>
        <begin position="81"/>
        <end position="101"/>
    </location>
</feature>
<accession>A0AAE4YH05</accession>
<dbReference type="PANTHER" id="PTHR33931:SF2">
    <property type="entry name" value="HOLIN-LIKE PROTEIN CIDA"/>
    <property type="match status" value="1"/>
</dbReference>
<keyword evidence="8" id="KW-1185">Reference proteome</keyword>
<dbReference type="Proteomes" id="UP001193501">
    <property type="component" value="Unassembled WGS sequence"/>
</dbReference>
<evidence type="ECO:0000313" key="8">
    <source>
        <dbReference type="Proteomes" id="UP001193501"/>
    </source>
</evidence>
<dbReference type="AlphaFoldDB" id="A0AAE4YH05"/>
<evidence type="ECO:0000256" key="2">
    <source>
        <dbReference type="ARBA" id="ARBA00022475"/>
    </source>
</evidence>
<organism evidence="7 8">
    <name type="scientific">Stagnihabitans tardus</name>
    <dbReference type="NCBI Taxonomy" id="2699202"/>
    <lineage>
        <taxon>Bacteria</taxon>
        <taxon>Pseudomonadati</taxon>
        <taxon>Pseudomonadota</taxon>
        <taxon>Alphaproteobacteria</taxon>
        <taxon>Rhodobacterales</taxon>
        <taxon>Paracoccaceae</taxon>
        <taxon>Stagnihabitans</taxon>
    </lineage>
</organism>
<dbReference type="PANTHER" id="PTHR33931">
    <property type="entry name" value="HOLIN-LIKE PROTEIN CIDA-RELATED"/>
    <property type="match status" value="1"/>
</dbReference>
<evidence type="ECO:0000256" key="6">
    <source>
        <dbReference type="SAM" id="Phobius"/>
    </source>
</evidence>
<proteinExistence type="predicted"/>
<dbReference type="InterPro" id="IPR005538">
    <property type="entry name" value="LrgA/CidA"/>
</dbReference>
<feature type="transmembrane region" description="Helical" evidence="6">
    <location>
        <begin position="107"/>
        <end position="132"/>
    </location>
</feature>